<dbReference type="Gene3D" id="1.25.40.10">
    <property type="entry name" value="Tetratricopeptide repeat domain"/>
    <property type="match status" value="1"/>
</dbReference>
<protein>
    <submittedName>
        <fullName evidence="1">Uncharacterized protein</fullName>
    </submittedName>
</protein>
<accession>A0A512AIY0</accession>
<dbReference type="Proteomes" id="UP000321464">
    <property type="component" value="Unassembled WGS sequence"/>
</dbReference>
<dbReference type="EMBL" id="BJYR01000010">
    <property type="protein sequence ID" value="GEN99646.1"/>
    <property type="molecule type" value="Genomic_DNA"/>
</dbReference>
<dbReference type="AlphaFoldDB" id="A0A512AIY0"/>
<proteinExistence type="predicted"/>
<dbReference type="OrthoDB" id="7502877at2"/>
<evidence type="ECO:0000313" key="2">
    <source>
        <dbReference type="Proteomes" id="UP000321464"/>
    </source>
</evidence>
<gene>
    <name evidence="1" type="ORF">NSE01_14790</name>
</gene>
<reference evidence="1 2" key="1">
    <citation type="submission" date="2019-07" db="EMBL/GenBank/DDBJ databases">
        <title>Whole genome shotgun sequence of Novosphingobium sediminis NBRC 106119.</title>
        <authorList>
            <person name="Hosoyama A."/>
            <person name="Uohara A."/>
            <person name="Ohji S."/>
            <person name="Ichikawa N."/>
        </authorList>
    </citation>
    <scope>NUCLEOTIDE SEQUENCE [LARGE SCALE GENOMIC DNA]</scope>
    <source>
        <strain evidence="1 2">NBRC 106119</strain>
    </source>
</reference>
<dbReference type="Gene3D" id="2.60.120.260">
    <property type="entry name" value="Galactose-binding domain-like"/>
    <property type="match status" value="1"/>
</dbReference>
<sequence>MSEPRATSVAGRVRKGALVVSMLVMAVAALLSGTDRQSREFPNSPSFVGWPYDTGAARARAMLTFVRQGPAHAIAYARRAVASDPISAQAVSILGQAQLYSQHTAEAHKAFSVSGQLGWRDGMTQIYWLDQALQDQDYKVAAERLDALLRQAPSDENRDRLLAAVAASEAGRSALAERLKLAPVWARTMVTTVSELPADQVLQRIDLMRRTGKGVWDCPTSEFITQRLINLGMIQEAQSVWQLNCETSGALLYDGGFDHIDTLQKSTAFDWQLSNRGDAEITIAGDGGQRSLALEVTGTVSLPIVQQIVVLKPGRYQLSWRTPDTNSAQARALQVSLACNADFSKAQVGEPVAGKSDTWRQQFVIDNQCQVRQLIFWLAPGAPIHLDDVALSLSR</sequence>
<name>A0A512AIY0_9SPHN</name>
<dbReference type="RefSeq" id="WP_147159003.1">
    <property type="nucleotide sequence ID" value="NZ_BJYR01000010.1"/>
</dbReference>
<keyword evidence="2" id="KW-1185">Reference proteome</keyword>
<comment type="caution">
    <text evidence="1">The sequence shown here is derived from an EMBL/GenBank/DDBJ whole genome shotgun (WGS) entry which is preliminary data.</text>
</comment>
<organism evidence="1 2">
    <name type="scientific">Novosphingobium sediminis</name>
    <dbReference type="NCBI Taxonomy" id="707214"/>
    <lineage>
        <taxon>Bacteria</taxon>
        <taxon>Pseudomonadati</taxon>
        <taxon>Pseudomonadota</taxon>
        <taxon>Alphaproteobacteria</taxon>
        <taxon>Sphingomonadales</taxon>
        <taxon>Sphingomonadaceae</taxon>
        <taxon>Novosphingobium</taxon>
    </lineage>
</organism>
<dbReference type="InterPro" id="IPR011990">
    <property type="entry name" value="TPR-like_helical_dom_sf"/>
</dbReference>
<dbReference type="SUPFAM" id="SSF48452">
    <property type="entry name" value="TPR-like"/>
    <property type="match status" value="1"/>
</dbReference>
<evidence type="ECO:0000313" key="1">
    <source>
        <dbReference type="EMBL" id="GEN99646.1"/>
    </source>
</evidence>